<evidence type="ECO:0008006" key="3">
    <source>
        <dbReference type="Google" id="ProtNLM"/>
    </source>
</evidence>
<organism evidence="1 2">
    <name type="scientific">Methylophaga lonarensis MPL</name>
    <dbReference type="NCBI Taxonomy" id="1286106"/>
    <lineage>
        <taxon>Bacteria</taxon>
        <taxon>Pseudomonadati</taxon>
        <taxon>Pseudomonadota</taxon>
        <taxon>Gammaproteobacteria</taxon>
        <taxon>Thiotrichales</taxon>
        <taxon>Piscirickettsiaceae</taxon>
        <taxon>Methylophaga</taxon>
    </lineage>
</organism>
<dbReference type="PATRIC" id="fig|1286106.3.peg.394"/>
<keyword evidence="2" id="KW-1185">Reference proteome</keyword>
<sequence>MTSKNQINPTKLMFSKWTSLTPQNRERHFLIVGVVSKKRGDEIFKIESVLTHNTYHVKIGDLRNAKLWKMGWLANDHSADNTD</sequence>
<protein>
    <recommendedName>
        <fullName evidence="3">TIGR02450 family Trp-rich protein</fullName>
    </recommendedName>
</protein>
<accession>M7NYV8</accession>
<gene>
    <name evidence="1" type="ORF">MPL1_01956</name>
</gene>
<reference evidence="1 2" key="1">
    <citation type="journal article" date="2013" name="Genome Announc.">
        <title>Draft Genome Sequence of Methylophaga lonarensis MPLT, a Haloalkaliphilic (Non-Methane-Utilizing) Methylotroph.</title>
        <authorList>
            <person name="Shetty S.A."/>
            <person name="Marathe N.P."/>
            <person name="Munot H."/>
            <person name="Antony C.P."/>
            <person name="Dhotre D.P."/>
            <person name="Murrell J.C."/>
            <person name="Shouche Y.S."/>
        </authorList>
    </citation>
    <scope>NUCLEOTIDE SEQUENCE [LARGE SCALE GENOMIC DNA]</scope>
    <source>
        <strain evidence="1 2">MPL</strain>
    </source>
</reference>
<dbReference type="EMBL" id="APHR01000009">
    <property type="protein sequence ID" value="EMR14023.1"/>
    <property type="molecule type" value="Genomic_DNA"/>
</dbReference>
<evidence type="ECO:0000313" key="1">
    <source>
        <dbReference type="EMBL" id="EMR14023.1"/>
    </source>
</evidence>
<comment type="caution">
    <text evidence="1">The sequence shown here is derived from an EMBL/GenBank/DDBJ whole genome shotgun (WGS) entry which is preliminary data.</text>
</comment>
<evidence type="ECO:0000313" key="2">
    <source>
        <dbReference type="Proteomes" id="UP000012019"/>
    </source>
</evidence>
<dbReference type="InterPro" id="IPR012663">
    <property type="entry name" value="CHP02450_Tryp"/>
</dbReference>
<dbReference type="Pfam" id="PF09493">
    <property type="entry name" value="DUF2389"/>
    <property type="match status" value="1"/>
</dbReference>
<dbReference type="STRING" id="1286106.MPL1_01956"/>
<name>M7NYV8_9GAMM</name>
<dbReference type="NCBIfam" id="TIGR02450">
    <property type="entry name" value="TIGR02450 family Trp-rich protein"/>
    <property type="match status" value="1"/>
</dbReference>
<dbReference type="OrthoDB" id="5592973at2"/>
<dbReference type="Proteomes" id="UP000012019">
    <property type="component" value="Unassembled WGS sequence"/>
</dbReference>
<dbReference type="AlphaFoldDB" id="M7NYV8"/>
<proteinExistence type="predicted"/>